<dbReference type="Proteomes" id="UP000095349">
    <property type="component" value="Chromosome"/>
</dbReference>
<dbReference type="RefSeq" id="WP_079140085.1">
    <property type="nucleotide sequence ID" value="NZ_CP017316.1"/>
</dbReference>
<feature type="compositionally biased region" description="Basic residues" evidence="2">
    <location>
        <begin position="117"/>
        <end position="127"/>
    </location>
</feature>
<dbReference type="STRING" id="285473.A4G23_02047"/>
<dbReference type="KEGG" id="srn:A4G23_02047"/>
<dbReference type="NCBIfam" id="TIGR00350">
    <property type="entry name" value="lytR_cpsA_psr"/>
    <property type="match status" value="1"/>
</dbReference>
<dbReference type="InterPro" id="IPR050922">
    <property type="entry name" value="LytR/CpsA/Psr_CW_biosynth"/>
</dbReference>
<evidence type="ECO:0000256" key="2">
    <source>
        <dbReference type="SAM" id="MobiDB-lite"/>
    </source>
</evidence>
<name>A0A1D8G187_9ACTN</name>
<evidence type="ECO:0000259" key="5">
    <source>
        <dbReference type="Pfam" id="PF13399"/>
    </source>
</evidence>
<sequence>MGHSSVRGEGTRESVPHARGARDGGRGDATGTDGGTPAGTEDGTDGGTAAGPDGGAPAGTDGGTAAGTGSGAGTGRGPGARGRGSRGPGAQGPGAQGGAKNGRRGPGRQPAGPAGRRAQRRANGKGGRRVFRWVASVLSLLILATAGAGYLYIEHLNGNIRSGGRSGGESGVQKAAPDASGNTPLNILLIGADGRNSKENLALGGAKDTVGDKPRADVQMLLHVSADRRSAAVVSIPRDTRVDIPACKDPETGEKFAATNRIITESLQRGGPGCTLTTWEKLSGVYIDHWMMVDFAGVVRMADAVGGVPVCVKQNVWDRPTAQVKGGSGLKLPAGETYVKGEQALQWLRTRHAFFNDQGRAKAQHMYMNAMLRQLKEQNAFTDTGRIMDLAEAGTKALQVSEELGTVKALFDLAMELKDVPTNRITMTTLPTVEDHRNRAHLLPADKPARQIWKMLREDIPFDGNGGPAAASEPTAAPKPSGPAAAAPGTLSVTVVNGTGGDGRYAVRGRAGGVAEALRGKGFTLATASQTAAPAEETVLAYPKSAGEQGRADALSVAKALGVPAGAVRATGDAQGMTLTVGADWREGDTYPVQDSPKAGDLPTEAENSNGADEGACMEVYKPYQW</sequence>
<feature type="compositionally biased region" description="Basic and acidic residues" evidence="2">
    <location>
        <begin position="9"/>
        <end position="26"/>
    </location>
</feature>
<keyword evidence="3" id="KW-0812">Transmembrane</keyword>
<reference evidence="6 7" key="1">
    <citation type="submission" date="2016-09" db="EMBL/GenBank/DDBJ databases">
        <title>Streptomyces rubrolavendulae MJM4426 Genome sequencing and assembly.</title>
        <authorList>
            <person name="Kim J.-G."/>
        </authorList>
    </citation>
    <scope>NUCLEOTIDE SEQUENCE [LARGE SCALE GENOMIC DNA]</scope>
    <source>
        <strain evidence="6 7">MJM4426</strain>
    </source>
</reference>
<keyword evidence="3" id="KW-1133">Transmembrane helix</keyword>
<feature type="domain" description="Cell envelope-related transcriptional attenuator" evidence="4">
    <location>
        <begin position="215"/>
        <end position="376"/>
    </location>
</feature>
<feature type="compositionally biased region" description="Low complexity" evidence="2">
    <location>
        <begin position="107"/>
        <end position="116"/>
    </location>
</feature>
<evidence type="ECO:0000313" key="6">
    <source>
        <dbReference type="EMBL" id="AOT59211.1"/>
    </source>
</evidence>
<dbReference type="AlphaFoldDB" id="A0A1D8G187"/>
<keyword evidence="3" id="KW-0472">Membrane</keyword>
<evidence type="ECO:0000256" key="1">
    <source>
        <dbReference type="ARBA" id="ARBA00006068"/>
    </source>
</evidence>
<dbReference type="InterPro" id="IPR027381">
    <property type="entry name" value="LytR/CpsA/Psr_C"/>
</dbReference>
<organism evidence="6 7">
    <name type="scientific">Streptomyces rubrolavendulae</name>
    <dbReference type="NCBI Taxonomy" id="285473"/>
    <lineage>
        <taxon>Bacteria</taxon>
        <taxon>Bacillati</taxon>
        <taxon>Actinomycetota</taxon>
        <taxon>Actinomycetes</taxon>
        <taxon>Kitasatosporales</taxon>
        <taxon>Streptomycetaceae</taxon>
        <taxon>Streptomyces</taxon>
    </lineage>
</organism>
<dbReference type="PATRIC" id="fig|285473.5.peg.2127"/>
<dbReference type="Gene3D" id="3.40.630.190">
    <property type="entry name" value="LCP protein"/>
    <property type="match status" value="1"/>
</dbReference>
<accession>A0A1D8G187</accession>
<feature type="domain" description="LytR/CpsA/Psr regulator C-terminal" evidence="5">
    <location>
        <begin position="491"/>
        <end position="585"/>
    </location>
</feature>
<dbReference type="Pfam" id="PF03816">
    <property type="entry name" value="LytR_cpsA_psr"/>
    <property type="match status" value="1"/>
</dbReference>
<evidence type="ECO:0000256" key="3">
    <source>
        <dbReference type="SAM" id="Phobius"/>
    </source>
</evidence>
<evidence type="ECO:0000259" key="4">
    <source>
        <dbReference type="Pfam" id="PF03816"/>
    </source>
</evidence>
<feature type="compositionally biased region" description="Gly residues" evidence="2">
    <location>
        <begin position="45"/>
        <end position="100"/>
    </location>
</feature>
<proteinExistence type="inferred from homology"/>
<dbReference type="Gene3D" id="3.30.70.2390">
    <property type="match status" value="1"/>
</dbReference>
<evidence type="ECO:0000313" key="7">
    <source>
        <dbReference type="Proteomes" id="UP000095349"/>
    </source>
</evidence>
<dbReference type="InterPro" id="IPR004474">
    <property type="entry name" value="LytR_CpsA_psr"/>
</dbReference>
<feature type="region of interest" description="Disordered" evidence="2">
    <location>
        <begin position="1"/>
        <end position="127"/>
    </location>
</feature>
<dbReference type="EMBL" id="CP017316">
    <property type="protein sequence ID" value="AOT59211.1"/>
    <property type="molecule type" value="Genomic_DNA"/>
</dbReference>
<dbReference type="Pfam" id="PF13399">
    <property type="entry name" value="LytR_C"/>
    <property type="match status" value="1"/>
</dbReference>
<protein>
    <submittedName>
        <fullName evidence="6">Putative transcriptional regulator YwtF</fullName>
    </submittedName>
</protein>
<keyword evidence="7" id="KW-1185">Reference proteome</keyword>
<dbReference type="PANTHER" id="PTHR33392">
    <property type="entry name" value="POLYISOPRENYL-TEICHOIC ACID--PEPTIDOGLYCAN TEICHOIC ACID TRANSFERASE TAGU"/>
    <property type="match status" value="1"/>
</dbReference>
<comment type="similarity">
    <text evidence="1">Belongs to the LytR/CpsA/Psr (LCP) family.</text>
</comment>
<feature type="region of interest" description="Disordered" evidence="2">
    <location>
        <begin position="586"/>
        <end position="614"/>
    </location>
</feature>
<gene>
    <name evidence="6" type="primary">ywtF_3</name>
    <name evidence="6" type="ORF">A4G23_02047</name>
</gene>
<dbReference type="PANTHER" id="PTHR33392:SF6">
    <property type="entry name" value="POLYISOPRENYL-TEICHOIC ACID--PEPTIDOGLYCAN TEICHOIC ACID TRANSFERASE TAGU"/>
    <property type="match status" value="1"/>
</dbReference>
<feature type="compositionally biased region" description="Low complexity" evidence="2">
    <location>
        <begin position="474"/>
        <end position="488"/>
    </location>
</feature>
<feature type="region of interest" description="Disordered" evidence="2">
    <location>
        <begin position="464"/>
        <end position="488"/>
    </location>
</feature>
<feature type="transmembrane region" description="Helical" evidence="3">
    <location>
        <begin position="130"/>
        <end position="153"/>
    </location>
</feature>